<comment type="subcellular location">
    <subcellularLocation>
        <location evidence="2">Nucleus</location>
    </subcellularLocation>
</comment>
<evidence type="ECO:0000256" key="13">
    <source>
        <dbReference type="SAM" id="MobiDB-lite"/>
    </source>
</evidence>
<feature type="region of interest" description="Disordered" evidence="13">
    <location>
        <begin position="210"/>
        <end position="235"/>
    </location>
</feature>
<evidence type="ECO:0000256" key="6">
    <source>
        <dbReference type="ARBA" id="ARBA00022771"/>
    </source>
</evidence>
<keyword evidence="9" id="KW-0238">DNA-binding</keyword>
<feature type="region of interest" description="Disordered" evidence="13">
    <location>
        <begin position="162"/>
        <end position="197"/>
    </location>
</feature>
<feature type="domain" description="C2H2-type" evidence="14">
    <location>
        <begin position="498"/>
        <end position="525"/>
    </location>
</feature>
<sequence length="724" mass="79716">MTDKREKPGLPPVNMNPMNTGMFGFALPVPFPVFTPQVMPMRMMPPVWPANGTLMQQYMDALSSGMLHTMGKTTGSAKEPNTKTAQPHGVEAFVGSSIPSALDFANNRSHMSGMLAEYSKQQQGGAFPQFSNSPLMFPFGGFVPFGSYFPYLNVPSHEFLKKQSEDDQSQSSLENQNKDLEIDVGSESMDVGEESPQPDYHAMQEEILKNNSPEVSVTSNDSSSPEKVSSLHDISDNKSTEMDVAQILINFMHVPVISGTKQASDKPPEKGPDSTSFSTSISNEEVHNSAKSVNVCGDTLPDSAASFESPPPKSVASATFHESVESGKTVLPNSETVVRDTPLRNVSVIKDASESIPVTTFQSQPVIKKPEDNLASQSNSNNHYLVSDVSVTESSRQEGNTKEGNPGTSSAVVYQVNSCQTNEVQRAHSSVIAYVKTETRTDNKMTAEVSEKKSVDLIELAPKPVESKQGGVSDDDEHAIPTVDDLLKGDMANDKSTYKCEVCAQLFRSSLGLQKHLEFHTDDGQHYTCTICFKPFKEAKTLEDHIALHMRKRPHKCTFCPKAFRDPGSLQKHVRVHTGERPYKCTSCNQSFAEYSSLRKHLRVHTGEQPYRCQFCSKAFSISGNLQRHVLIHTGERPYKCSFCPKAFNNPSHLRRHVKNLHFKGDATTGVVEDMISALNGDVSAQMKGNLQGNTEFVDQCNDISVGYRQLTENLTENRSTCST</sequence>
<feature type="domain" description="C2H2-type" evidence="14">
    <location>
        <begin position="639"/>
        <end position="667"/>
    </location>
</feature>
<dbReference type="SMART" id="SM00355">
    <property type="entry name" value="ZnF_C2H2"/>
    <property type="match status" value="6"/>
</dbReference>
<keyword evidence="8" id="KW-0805">Transcription regulation</keyword>
<evidence type="ECO:0000256" key="3">
    <source>
        <dbReference type="ARBA" id="ARBA00006991"/>
    </source>
</evidence>
<evidence type="ECO:0000256" key="10">
    <source>
        <dbReference type="ARBA" id="ARBA00023163"/>
    </source>
</evidence>
<dbReference type="GO" id="GO:0008270">
    <property type="term" value="F:zinc ion binding"/>
    <property type="evidence" value="ECO:0007669"/>
    <property type="project" value="UniProtKB-KW"/>
</dbReference>
<dbReference type="InterPro" id="IPR050331">
    <property type="entry name" value="Zinc_finger"/>
</dbReference>
<dbReference type="PROSITE" id="PS00028">
    <property type="entry name" value="ZINC_FINGER_C2H2_1"/>
    <property type="match status" value="6"/>
</dbReference>
<dbReference type="FunFam" id="3.30.160.60:FF:000358">
    <property type="entry name" value="zinc finger protein 24"/>
    <property type="match status" value="1"/>
</dbReference>
<organism evidence="15 16">
    <name type="scientific">Stylophora pistillata</name>
    <name type="common">Smooth cauliflower coral</name>
    <dbReference type="NCBI Taxonomy" id="50429"/>
    <lineage>
        <taxon>Eukaryota</taxon>
        <taxon>Metazoa</taxon>
        <taxon>Cnidaria</taxon>
        <taxon>Anthozoa</taxon>
        <taxon>Hexacorallia</taxon>
        <taxon>Scleractinia</taxon>
        <taxon>Astrocoeniina</taxon>
        <taxon>Pocilloporidae</taxon>
        <taxon>Stylophora</taxon>
    </lineage>
</organism>
<dbReference type="EMBL" id="LSMT01000128">
    <property type="protein sequence ID" value="PFX26371.1"/>
    <property type="molecule type" value="Genomic_DNA"/>
</dbReference>
<feature type="compositionally biased region" description="Basic and acidic residues" evidence="13">
    <location>
        <begin position="263"/>
        <end position="272"/>
    </location>
</feature>
<dbReference type="PANTHER" id="PTHR16515:SF49">
    <property type="entry name" value="GASTRULA ZINC FINGER PROTEIN XLCGF49.1-LIKE-RELATED"/>
    <property type="match status" value="1"/>
</dbReference>
<dbReference type="Gene3D" id="3.30.160.60">
    <property type="entry name" value="Classic Zinc Finger"/>
    <property type="match status" value="5"/>
</dbReference>
<dbReference type="GO" id="GO:0010468">
    <property type="term" value="P:regulation of gene expression"/>
    <property type="evidence" value="ECO:0007669"/>
    <property type="project" value="TreeGrafter"/>
</dbReference>
<dbReference type="Pfam" id="PF00096">
    <property type="entry name" value="zf-C2H2"/>
    <property type="match status" value="5"/>
</dbReference>
<accession>A0A2B4S924</accession>
<proteinExistence type="inferred from homology"/>
<feature type="region of interest" description="Disordered" evidence="13">
    <location>
        <begin position="259"/>
        <end position="288"/>
    </location>
</feature>
<evidence type="ECO:0000256" key="1">
    <source>
        <dbReference type="ARBA" id="ARBA00003767"/>
    </source>
</evidence>
<name>A0A2B4S924_STYPI</name>
<keyword evidence="4" id="KW-0479">Metal-binding</keyword>
<dbReference type="GO" id="GO:0003677">
    <property type="term" value="F:DNA binding"/>
    <property type="evidence" value="ECO:0007669"/>
    <property type="project" value="UniProtKB-KW"/>
</dbReference>
<evidence type="ECO:0000313" key="15">
    <source>
        <dbReference type="EMBL" id="PFX26371.1"/>
    </source>
</evidence>
<dbReference type="GO" id="GO:0005634">
    <property type="term" value="C:nucleus"/>
    <property type="evidence" value="ECO:0007669"/>
    <property type="project" value="UniProtKB-SubCell"/>
</dbReference>
<dbReference type="Proteomes" id="UP000225706">
    <property type="component" value="Unassembled WGS sequence"/>
</dbReference>
<reference evidence="16" key="1">
    <citation type="journal article" date="2017" name="bioRxiv">
        <title>Comparative analysis of the genomes of Stylophora pistillata and Acropora digitifera provides evidence for extensive differences between species of corals.</title>
        <authorList>
            <person name="Voolstra C.R."/>
            <person name="Li Y."/>
            <person name="Liew Y.J."/>
            <person name="Baumgarten S."/>
            <person name="Zoccola D."/>
            <person name="Flot J.-F."/>
            <person name="Tambutte S."/>
            <person name="Allemand D."/>
            <person name="Aranda M."/>
        </authorList>
    </citation>
    <scope>NUCLEOTIDE SEQUENCE [LARGE SCALE GENOMIC DNA]</scope>
</reference>
<keyword evidence="16" id="KW-1185">Reference proteome</keyword>
<dbReference type="SUPFAM" id="SSF57667">
    <property type="entry name" value="beta-beta-alpha zinc fingers"/>
    <property type="match status" value="4"/>
</dbReference>
<evidence type="ECO:0000259" key="14">
    <source>
        <dbReference type="PROSITE" id="PS50157"/>
    </source>
</evidence>
<feature type="compositionally biased region" description="Polar residues" evidence="13">
    <location>
        <begin position="210"/>
        <end position="227"/>
    </location>
</feature>
<evidence type="ECO:0000256" key="4">
    <source>
        <dbReference type="ARBA" id="ARBA00022723"/>
    </source>
</evidence>
<keyword evidence="5" id="KW-0677">Repeat</keyword>
<evidence type="ECO:0000313" key="16">
    <source>
        <dbReference type="Proteomes" id="UP000225706"/>
    </source>
</evidence>
<keyword evidence="6 12" id="KW-0863">Zinc-finger</keyword>
<evidence type="ECO:0000256" key="7">
    <source>
        <dbReference type="ARBA" id="ARBA00022833"/>
    </source>
</evidence>
<dbReference type="InterPro" id="IPR013087">
    <property type="entry name" value="Znf_C2H2_type"/>
</dbReference>
<evidence type="ECO:0000256" key="2">
    <source>
        <dbReference type="ARBA" id="ARBA00004123"/>
    </source>
</evidence>
<evidence type="ECO:0000256" key="12">
    <source>
        <dbReference type="PROSITE-ProRule" id="PRU00042"/>
    </source>
</evidence>
<evidence type="ECO:0000256" key="9">
    <source>
        <dbReference type="ARBA" id="ARBA00023125"/>
    </source>
</evidence>
<dbReference type="PROSITE" id="PS50157">
    <property type="entry name" value="ZINC_FINGER_C2H2_2"/>
    <property type="match status" value="6"/>
</dbReference>
<evidence type="ECO:0000256" key="5">
    <source>
        <dbReference type="ARBA" id="ARBA00022737"/>
    </source>
</evidence>
<keyword evidence="11" id="KW-0539">Nucleus</keyword>
<feature type="domain" description="C2H2-type" evidence="14">
    <location>
        <begin position="527"/>
        <end position="554"/>
    </location>
</feature>
<feature type="domain" description="C2H2-type" evidence="14">
    <location>
        <begin position="555"/>
        <end position="582"/>
    </location>
</feature>
<evidence type="ECO:0000256" key="11">
    <source>
        <dbReference type="ARBA" id="ARBA00023242"/>
    </source>
</evidence>
<feature type="domain" description="C2H2-type" evidence="14">
    <location>
        <begin position="611"/>
        <end position="638"/>
    </location>
</feature>
<dbReference type="InterPro" id="IPR036236">
    <property type="entry name" value="Znf_C2H2_sf"/>
</dbReference>
<evidence type="ECO:0000256" key="8">
    <source>
        <dbReference type="ARBA" id="ARBA00023015"/>
    </source>
</evidence>
<comment type="function">
    <text evidence="1">May be involved in transcriptional regulation.</text>
</comment>
<protein>
    <submittedName>
        <fullName evidence="15">Zinc finger protein 358</fullName>
    </submittedName>
</protein>
<dbReference type="AlphaFoldDB" id="A0A2B4S924"/>
<feature type="region of interest" description="Disordered" evidence="13">
    <location>
        <begin position="302"/>
        <end position="335"/>
    </location>
</feature>
<keyword evidence="7" id="KW-0862">Zinc</keyword>
<comment type="caution">
    <text evidence="15">The sequence shown here is derived from an EMBL/GenBank/DDBJ whole genome shotgun (WGS) entry which is preliminary data.</text>
</comment>
<feature type="region of interest" description="Disordered" evidence="13">
    <location>
        <begin position="389"/>
        <end position="409"/>
    </location>
</feature>
<gene>
    <name evidence="15" type="primary">ZNF358</name>
    <name evidence="15" type="ORF">AWC38_SpisGene8956</name>
</gene>
<dbReference type="FunFam" id="3.30.160.60:FF:001485">
    <property type="entry name" value="Krueppel-related zinc finger protein"/>
    <property type="match status" value="1"/>
</dbReference>
<comment type="similarity">
    <text evidence="3">Belongs to the krueppel C2H2-type zinc-finger protein family.</text>
</comment>
<keyword evidence="10" id="KW-0804">Transcription</keyword>
<dbReference type="FunFam" id="3.30.160.60:FF:002343">
    <property type="entry name" value="Zinc finger protein 33A"/>
    <property type="match status" value="1"/>
</dbReference>
<dbReference type="OrthoDB" id="6155966at2759"/>
<dbReference type="FunFam" id="3.30.160.60:FF:000226">
    <property type="entry name" value="Zinc finger protein 236 variant"/>
    <property type="match status" value="1"/>
</dbReference>
<feature type="domain" description="C2H2-type" evidence="14">
    <location>
        <begin position="583"/>
        <end position="610"/>
    </location>
</feature>
<dbReference type="PANTHER" id="PTHR16515">
    <property type="entry name" value="PR DOMAIN ZINC FINGER PROTEIN"/>
    <property type="match status" value="1"/>
</dbReference>
<feature type="compositionally biased region" description="Polar residues" evidence="13">
    <location>
        <begin position="273"/>
        <end position="283"/>
    </location>
</feature>